<dbReference type="PROSITE" id="PS50006">
    <property type="entry name" value="FHA_DOMAIN"/>
    <property type="match status" value="1"/>
</dbReference>
<dbReference type="Gene3D" id="2.60.200.20">
    <property type="match status" value="1"/>
</dbReference>
<organism evidence="3 4">
    <name type="scientific">Ceriporiopsis subvermispora (strain B)</name>
    <name type="common">White-rot fungus</name>
    <name type="synonym">Gelatoporia subvermispora</name>
    <dbReference type="NCBI Taxonomy" id="914234"/>
    <lineage>
        <taxon>Eukaryota</taxon>
        <taxon>Fungi</taxon>
        <taxon>Dikarya</taxon>
        <taxon>Basidiomycota</taxon>
        <taxon>Agaricomycotina</taxon>
        <taxon>Agaricomycetes</taxon>
        <taxon>Polyporales</taxon>
        <taxon>Gelatoporiaceae</taxon>
        <taxon>Gelatoporia</taxon>
    </lineage>
</organism>
<gene>
    <name evidence="3" type="ORF">CERSUDRAFT_115418</name>
</gene>
<dbReference type="InterPro" id="IPR008984">
    <property type="entry name" value="SMAD_FHA_dom_sf"/>
</dbReference>
<evidence type="ECO:0000313" key="4">
    <source>
        <dbReference type="Proteomes" id="UP000016930"/>
    </source>
</evidence>
<dbReference type="AlphaFoldDB" id="M2PJP0"/>
<dbReference type="Proteomes" id="UP000016930">
    <property type="component" value="Unassembled WGS sequence"/>
</dbReference>
<feature type="compositionally biased region" description="Basic and acidic residues" evidence="1">
    <location>
        <begin position="314"/>
        <end position="331"/>
    </location>
</feature>
<feature type="region of interest" description="Disordered" evidence="1">
    <location>
        <begin position="183"/>
        <end position="203"/>
    </location>
</feature>
<feature type="compositionally biased region" description="Basic and acidic residues" evidence="1">
    <location>
        <begin position="285"/>
        <end position="295"/>
    </location>
</feature>
<feature type="compositionally biased region" description="Acidic residues" evidence="1">
    <location>
        <begin position="188"/>
        <end position="203"/>
    </location>
</feature>
<dbReference type="SMART" id="SM00240">
    <property type="entry name" value="FHA"/>
    <property type="match status" value="1"/>
</dbReference>
<dbReference type="PANTHER" id="PTHR15715:SF37">
    <property type="entry name" value="LD47843P"/>
    <property type="match status" value="1"/>
</dbReference>
<accession>M2PJP0</accession>
<dbReference type="HOGENOM" id="CLU_723608_0_0_1"/>
<dbReference type="SUPFAM" id="SSF49879">
    <property type="entry name" value="SMAD/FHA domain"/>
    <property type="match status" value="1"/>
</dbReference>
<name>M2PJP0_CERS8</name>
<reference evidence="3 4" key="1">
    <citation type="journal article" date="2012" name="Proc. Natl. Acad. Sci. U.S.A.">
        <title>Comparative genomics of Ceriporiopsis subvermispora and Phanerochaete chrysosporium provide insight into selective ligninolysis.</title>
        <authorList>
            <person name="Fernandez-Fueyo E."/>
            <person name="Ruiz-Duenas F.J."/>
            <person name="Ferreira P."/>
            <person name="Floudas D."/>
            <person name="Hibbett D.S."/>
            <person name="Canessa P."/>
            <person name="Larrondo L.F."/>
            <person name="James T.Y."/>
            <person name="Seelenfreund D."/>
            <person name="Lobos S."/>
            <person name="Polanco R."/>
            <person name="Tello M."/>
            <person name="Honda Y."/>
            <person name="Watanabe T."/>
            <person name="Watanabe T."/>
            <person name="Ryu J.S."/>
            <person name="Kubicek C.P."/>
            <person name="Schmoll M."/>
            <person name="Gaskell J."/>
            <person name="Hammel K.E."/>
            <person name="St John F.J."/>
            <person name="Vanden Wymelenberg A."/>
            <person name="Sabat G."/>
            <person name="Splinter BonDurant S."/>
            <person name="Syed K."/>
            <person name="Yadav J.S."/>
            <person name="Doddapaneni H."/>
            <person name="Subramanian V."/>
            <person name="Lavin J.L."/>
            <person name="Oguiza J.A."/>
            <person name="Perez G."/>
            <person name="Pisabarro A.G."/>
            <person name="Ramirez L."/>
            <person name="Santoyo F."/>
            <person name="Master E."/>
            <person name="Coutinho P.M."/>
            <person name="Henrissat B."/>
            <person name="Lombard V."/>
            <person name="Magnuson J.K."/>
            <person name="Kuees U."/>
            <person name="Hori C."/>
            <person name="Igarashi K."/>
            <person name="Samejima M."/>
            <person name="Held B.W."/>
            <person name="Barry K.W."/>
            <person name="LaButti K.M."/>
            <person name="Lapidus A."/>
            <person name="Lindquist E.A."/>
            <person name="Lucas S.M."/>
            <person name="Riley R."/>
            <person name="Salamov A.A."/>
            <person name="Hoffmeister D."/>
            <person name="Schwenk D."/>
            <person name="Hadar Y."/>
            <person name="Yarden O."/>
            <person name="de Vries R.P."/>
            <person name="Wiebenga A."/>
            <person name="Stenlid J."/>
            <person name="Eastwood D."/>
            <person name="Grigoriev I.V."/>
            <person name="Berka R.M."/>
            <person name="Blanchette R.A."/>
            <person name="Kersten P."/>
            <person name="Martinez A.T."/>
            <person name="Vicuna R."/>
            <person name="Cullen D."/>
        </authorList>
    </citation>
    <scope>NUCLEOTIDE SEQUENCE [LARGE SCALE GENOMIC DNA]</scope>
    <source>
        <strain evidence="3 4">B</strain>
    </source>
</reference>
<feature type="compositionally biased region" description="Low complexity" evidence="1">
    <location>
        <begin position="296"/>
        <end position="312"/>
    </location>
</feature>
<dbReference type="InterPro" id="IPR000253">
    <property type="entry name" value="FHA_dom"/>
</dbReference>
<proteinExistence type="predicted"/>
<evidence type="ECO:0000256" key="1">
    <source>
        <dbReference type="SAM" id="MobiDB-lite"/>
    </source>
</evidence>
<evidence type="ECO:0000313" key="3">
    <source>
        <dbReference type="EMBL" id="EMD36409.1"/>
    </source>
</evidence>
<keyword evidence="4" id="KW-1185">Reference proteome</keyword>
<sequence length="382" mass="42149">MDNRDSLRGLEIDEDIPVEEWSPNDFTDTESLGSSGTVVQDAKICTIRFKPDPASPDALQFEPIVRDLNVGQKRRRIGRYFTKHGDIGLAANSRTERRITFMSMVVSRIHAEIWAEENGKVYIKDAKSTSGTFVRNKRLSPEGSEPPTELSNGDMLQLGTPYMLGNESFHRCVKAIIEIERVEATEGSSDDESDHIEPTDAETDVPVVSGIVVTQEQSEHVPIRALPTAQSTNLNDFLDCRPPPDTCDITEPEELPPAIAVPGRLKSLRLRVARQWQSHFSLLEHTTRPGSRRDQSPLQLPPSSDQPAPAADIHQPDDRSSSRSPVLDEKATASSFSSKSTSPGRSTSFVKASAAYGRAVLRHAKVPGEQDDTHHVRSCCCC</sequence>
<evidence type="ECO:0000259" key="2">
    <source>
        <dbReference type="PROSITE" id="PS50006"/>
    </source>
</evidence>
<dbReference type="EMBL" id="KB445798">
    <property type="protein sequence ID" value="EMD36409.1"/>
    <property type="molecule type" value="Genomic_DNA"/>
</dbReference>
<dbReference type="OrthoDB" id="2799628at2759"/>
<feature type="compositionally biased region" description="Low complexity" evidence="1">
    <location>
        <begin position="332"/>
        <end position="348"/>
    </location>
</feature>
<protein>
    <recommendedName>
        <fullName evidence="2">FHA domain-containing protein</fullName>
    </recommendedName>
</protein>
<dbReference type="PANTHER" id="PTHR15715">
    <property type="entry name" value="CENTROSOMAL PROTEIN OF 170 KDA"/>
    <property type="match status" value="1"/>
</dbReference>
<dbReference type="InterPro" id="IPR051176">
    <property type="entry name" value="Cent_Immune-Sig_Mod"/>
</dbReference>
<dbReference type="STRING" id="914234.M2PJP0"/>
<dbReference type="Pfam" id="PF00498">
    <property type="entry name" value="FHA"/>
    <property type="match status" value="1"/>
</dbReference>
<feature type="domain" description="FHA" evidence="2">
    <location>
        <begin position="75"/>
        <end position="139"/>
    </location>
</feature>
<feature type="region of interest" description="Disordered" evidence="1">
    <location>
        <begin position="283"/>
        <end position="349"/>
    </location>
</feature>